<dbReference type="AlphaFoldDB" id="A0A6A6H439"/>
<accession>A0A6A6H439</accession>
<name>A0A6A6H439_VIRVR</name>
<proteinExistence type="predicted"/>
<feature type="compositionally biased region" description="Basic and acidic residues" evidence="1">
    <location>
        <begin position="55"/>
        <end position="89"/>
    </location>
</feature>
<dbReference type="OrthoDB" id="4966at2759"/>
<keyword evidence="3" id="KW-1185">Reference proteome</keyword>
<evidence type="ECO:0000256" key="1">
    <source>
        <dbReference type="SAM" id="MobiDB-lite"/>
    </source>
</evidence>
<feature type="compositionally biased region" description="Polar residues" evidence="1">
    <location>
        <begin position="21"/>
        <end position="48"/>
    </location>
</feature>
<evidence type="ECO:0000313" key="2">
    <source>
        <dbReference type="EMBL" id="KAF2232755.1"/>
    </source>
</evidence>
<gene>
    <name evidence="2" type="ORF">EV356DRAFT_504730</name>
</gene>
<protein>
    <submittedName>
        <fullName evidence="2">Uncharacterized protein</fullName>
    </submittedName>
</protein>
<dbReference type="EMBL" id="ML991812">
    <property type="protein sequence ID" value="KAF2232755.1"/>
    <property type="molecule type" value="Genomic_DNA"/>
</dbReference>
<feature type="region of interest" description="Disordered" evidence="1">
    <location>
        <begin position="112"/>
        <end position="197"/>
    </location>
</feature>
<sequence length="633" mass="72265">MSSSQGRNNRVLSIADMLNTPPGSTWSGLASAGQIQHAESSLRSTANHPENAEEPISRHDQLDERTKHEVDREEYPVVDRDQEDNHQEQPNRQQHQPFVRQDIPVLKQVEPVAQQAEPRKIIPPFHFSPSRGSLHERRRSRSISPTKKPNQHSYTQEEPQTPTKAPRLQPNGRILPSASQDTNLPTPPISNSNHLASLPPIAPIKRRLRPNVSIRKKPFNIFQALMQHQDLVLNTTGLLPLDELIGLYAICKDFHTMVNRNATTFMKHYSRVNAPGCSNIFQFRFYPALCMRDPTPRPNDDRPSETRTIPSFRWLRMLVFRQMIVRDIVLIMAADGMRMPAEAHLALKKVWLLLDLPYNKTRLSMMHNPKFWSDQDLFRATLWFVKLDMLFGDPITGTGNEVDMRKLLFAQRSLTVLWRVLRRELFQTEMDIMQLYVGTWYQPLPLSDSDGASLMGVPAHLVGRMNHEGWGAGQERLLRPDELVMRESMKRDLRLDTQIMDMMSYGFLDEETWEMLPFPGYDRVREVQLQRREKRIKSDLAEEVEALMVERGSTVGSKRSVAESSPGVSSARWKGKEKVQHSQTVASVEDIESKDSRPLDSGYYSGLPSSSLTPLLAIKGDSAPSPANTPRTA</sequence>
<feature type="region of interest" description="Disordered" evidence="1">
    <location>
        <begin position="1"/>
        <end position="99"/>
    </location>
</feature>
<reference evidence="2" key="1">
    <citation type="journal article" date="2020" name="Stud. Mycol.">
        <title>101 Dothideomycetes genomes: a test case for predicting lifestyles and emergence of pathogens.</title>
        <authorList>
            <person name="Haridas S."/>
            <person name="Albert R."/>
            <person name="Binder M."/>
            <person name="Bloem J."/>
            <person name="Labutti K."/>
            <person name="Salamov A."/>
            <person name="Andreopoulos B."/>
            <person name="Baker S."/>
            <person name="Barry K."/>
            <person name="Bills G."/>
            <person name="Bluhm B."/>
            <person name="Cannon C."/>
            <person name="Castanera R."/>
            <person name="Culley D."/>
            <person name="Daum C."/>
            <person name="Ezra D."/>
            <person name="Gonzalez J."/>
            <person name="Henrissat B."/>
            <person name="Kuo A."/>
            <person name="Liang C."/>
            <person name="Lipzen A."/>
            <person name="Lutzoni F."/>
            <person name="Magnuson J."/>
            <person name="Mondo S."/>
            <person name="Nolan M."/>
            <person name="Ohm R."/>
            <person name="Pangilinan J."/>
            <person name="Park H.-J."/>
            <person name="Ramirez L."/>
            <person name="Alfaro M."/>
            <person name="Sun H."/>
            <person name="Tritt A."/>
            <person name="Yoshinaga Y."/>
            <person name="Zwiers L.-H."/>
            <person name="Turgeon B."/>
            <person name="Goodwin S."/>
            <person name="Spatafora J."/>
            <person name="Crous P."/>
            <person name="Grigoriev I."/>
        </authorList>
    </citation>
    <scope>NUCLEOTIDE SEQUENCE</scope>
    <source>
        <strain evidence="2">Tuck. ex Michener</strain>
    </source>
</reference>
<feature type="compositionally biased region" description="Polar residues" evidence="1">
    <location>
        <begin position="142"/>
        <end position="163"/>
    </location>
</feature>
<dbReference type="Proteomes" id="UP000800092">
    <property type="component" value="Unassembled WGS sequence"/>
</dbReference>
<evidence type="ECO:0000313" key="3">
    <source>
        <dbReference type="Proteomes" id="UP000800092"/>
    </source>
</evidence>
<feature type="region of interest" description="Disordered" evidence="1">
    <location>
        <begin position="614"/>
        <end position="633"/>
    </location>
</feature>
<feature type="compositionally biased region" description="Polar residues" evidence="1">
    <location>
        <begin position="1"/>
        <end position="11"/>
    </location>
</feature>
<organism evidence="2 3">
    <name type="scientific">Viridothelium virens</name>
    <name type="common">Speckled blister lichen</name>
    <name type="synonym">Trypethelium virens</name>
    <dbReference type="NCBI Taxonomy" id="1048519"/>
    <lineage>
        <taxon>Eukaryota</taxon>
        <taxon>Fungi</taxon>
        <taxon>Dikarya</taxon>
        <taxon>Ascomycota</taxon>
        <taxon>Pezizomycotina</taxon>
        <taxon>Dothideomycetes</taxon>
        <taxon>Dothideomycetes incertae sedis</taxon>
        <taxon>Trypetheliales</taxon>
        <taxon>Trypetheliaceae</taxon>
        <taxon>Viridothelium</taxon>
    </lineage>
</organism>
<feature type="region of interest" description="Disordered" evidence="1">
    <location>
        <begin position="551"/>
        <end position="605"/>
    </location>
</feature>
<feature type="compositionally biased region" description="Polar residues" evidence="1">
    <location>
        <begin position="177"/>
        <end position="195"/>
    </location>
</feature>
<feature type="compositionally biased region" description="Polar residues" evidence="1">
    <location>
        <begin position="554"/>
        <end position="568"/>
    </location>
</feature>